<evidence type="ECO:0000313" key="20">
    <source>
        <dbReference type="EMBL" id="AOW31425.1"/>
    </source>
</evidence>
<dbReference type="InterPro" id="IPR017927">
    <property type="entry name" value="FAD-bd_FR_type"/>
</dbReference>
<dbReference type="GO" id="GO:0000293">
    <property type="term" value="F:ferric-chelate reductase activity"/>
    <property type="evidence" value="ECO:0000318"/>
    <property type="project" value="GO_Central"/>
</dbReference>
<keyword evidence="7 16" id="KW-0812">Transmembrane</keyword>
<evidence type="ECO:0000259" key="18">
    <source>
        <dbReference type="PROSITE" id="PS51384"/>
    </source>
</evidence>
<keyword evidence="4" id="KW-0813">Transport</keyword>
<dbReference type="KEGG" id="cal:CAALFM_CR07300WA"/>
<dbReference type="Pfam" id="PF08022">
    <property type="entry name" value="FAD_binding_8"/>
    <property type="match status" value="1"/>
</dbReference>
<keyword evidence="9" id="KW-0249">Electron transport</keyword>
<keyword evidence="17" id="KW-0732">Signal</keyword>
<dbReference type="OrthoDB" id="167398at2759"/>
<keyword evidence="8" id="KW-0274">FAD</keyword>
<comment type="similarity">
    <text evidence="3">Belongs to the ferric reductase (FRE) family.</text>
</comment>
<comment type="subcellular location">
    <subcellularLocation>
        <location evidence="2">Membrane</location>
        <topology evidence="2">Multi-pass membrane protein</topology>
    </subcellularLocation>
</comment>
<dbReference type="InterPro" id="IPR013112">
    <property type="entry name" value="FAD-bd_8"/>
</dbReference>
<dbReference type="SFLD" id="SFLDG01168">
    <property type="entry name" value="Ferric_reductase_subgroup_(FRE"/>
    <property type="match status" value="1"/>
</dbReference>
<evidence type="ECO:0000256" key="1">
    <source>
        <dbReference type="ARBA" id="ARBA00001974"/>
    </source>
</evidence>
<dbReference type="Gene3D" id="3.40.50.80">
    <property type="entry name" value="Nucleotide-binding domain of ferredoxin-NADP reductase (FNR) module"/>
    <property type="match status" value="1"/>
</dbReference>
<gene>
    <name evidence="20" type="ordered locus">CAALFM_CR07300WA</name>
    <name evidence="19" type="ordered locus">orf19.13557</name>
</gene>
<feature type="transmembrane region" description="Helical" evidence="16">
    <location>
        <begin position="348"/>
        <end position="369"/>
    </location>
</feature>
<keyword evidence="21" id="KW-1185">Reference proteome</keyword>
<dbReference type="GO" id="GO:0006826">
    <property type="term" value="P:iron ion transport"/>
    <property type="evidence" value="ECO:0000318"/>
    <property type="project" value="GO_Central"/>
</dbReference>
<accession>A0A1D8PTF9</accession>
<keyword evidence="5" id="KW-0410">Iron transport</keyword>
<reference evidence="20 21" key="1">
    <citation type="journal article" date="2004" name="Proc. Natl. Acad. Sci. U.S.A.">
        <title>The diploid genome sequence of Candida albicans.</title>
        <authorList>
            <person name="Jones T."/>
            <person name="Federspiel N.A."/>
            <person name="Chibana H."/>
            <person name="Dungan J."/>
            <person name="Kalman S."/>
            <person name="Magee B.B."/>
            <person name="Newport G."/>
            <person name="Thorstenson Y.R."/>
            <person name="Agabian N."/>
            <person name="Magee P.T."/>
            <person name="Davis R.W."/>
            <person name="Scherer S."/>
        </authorList>
    </citation>
    <scope>NUCLEOTIDE SEQUENCE [LARGE SCALE GENOMIC DNA]</scope>
    <source>
        <strain evidence="21">SC5314 / ATCC MYA-2876</strain>
    </source>
</reference>
<feature type="transmembrane region" description="Helical" evidence="16">
    <location>
        <begin position="316"/>
        <end position="336"/>
    </location>
</feature>
<feature type="transmembrane region" description="Helical" evidence="16">
    <location>
        <begin position="236"/>
        <end position="256"/>
    </location>
</feature>
<evidence type="ECO:0000256" key="17">
    <source>
        <dbReference type="SAM" id="SignalP"/>
    </source>
</evidence>
<dbReference type="InterPro" id="IPR051410">
    <property type="entry name" value="Ferric/Cupric_Reductase"/>
</dbReference>
<dbReference type="InterPro" id="IPR039261">
    <property type="entry name" value="FNR_nucleotide-bd"/>
</dbReference>
<evidence type="ECO:0000256" key="13">
    <source>
        <dbReference type="ARBA" id="ARBA00023065"/>
    </source>
</evidence>
<dbReference type="CDD" id="cd06186">
    <property type="entry name" value="NOX_Duox_like_FAD_NADP"/>
    <property type="match status" value="1"/>
</dbReference>
<evidence type="ECO:0000313" key="21">
    <source>
        <dbReference type="Proteomes" id="UP000000559"/>
    </source>
</evidence>
<reference evidence="20 21" key="3">
    <citation type="journal article" date="2013" name="Genome Biol.">
        <title>Assembly of a phased diploid Candida albicans genome facilitates allele-specific measurements and provides a simple model for repeat and indel structure.</title>
        <authorList>
            <person name="Muzzey D."/>
            <person name="Schwartz K."/>
            <person name="Weissman J.S."/>
            <person name="Sherlock G."/>
        </authorList>
    </citation>
    <scope>NUCLEOTIDE SEQUENCE [LARGE SCALE GENOMIC DNA]</scope>
    <source>
        <strain evidence="21">SC5314 / ATCC MYA-2876</strain>
    </source>
</reference>
<dbReference type="EMBL" id="CP017630">
    <property type="protein sequence ID" value="AOW31425.1"/>
    <property type="molecule type" value="Genomic_DNA"/>
</dbReference>
<evidence type="ECO:0000256" key="6">
    <source>
        <dbReference type="ARBA" id="ARBA00022630"/>
    </source>
</evidence>
<sequence>MKLLQYIIVFIITSLNGSLVAASVGSPFTLYKGSKPFYSCNNQISDTVSFCIEATDYQCLCTNKNYLATVAGCLQTVGPSPSAVNGLVTFCGTRGVYFDSYNWFNDSLQLYLQQAKSKNQIQNFNKSSPLETPFILNQTALMLYQQTYNMYYANLDNSLYYGAACLGYWLLMLLVIGLVNWTKVLFPNFVKKLTSPIVNKWRKYISAPATFKRKKAEEQRLFKIVSHLILSRFDSMIVFGFYILVIVLHAINYPAIENEVRYKSQYLAHMKILGDRTAVVGIMLMPLIFLFAGRNNFLQWIVGLNYSTFVGYHRHLARIMFALFVIHAAAFSYLFGDNYNLVMSETNFIWAVVAIVCGGIIMFQALLYFRRKWYEVFLVAHIVLAIFWTVGLWYHVQYRGYVWLVLPSIAVWSFDRAVRLARLFAFGFPQADITLIADETLKVQVQKPKYWKSVPGGHAFIHFLDTKYFWQSHPFTFIEEESGSIIFFCKVKDGITRSLYNRLLSSPGKSTKVRVTVEGPYGEPTPARYADSAVFLAGGNGIPGIYSEVVDAAQGSSTGEKKNKFKLVWVVREWKSLFWFYQELVNLKDLDIDTTIYVTRPGIESFVEEYNNRFSESQAILSGDIHEKPKKDGVKVSVNKVDGEEEEEDSESDGMIDNIKSELDHIQFHEGRPNIEFLVDRFVEQSNGSIAFVACAHHSMVDEIRYYCAHKIDNPEKKRVDFYEQVQVWA</sequence>
<dbReference type="Pfam" id="PF08030">
    <property type="entry name" value="NAD_binding_6"/>
    <property type="match status" value="1"/>
</dbReference>
<dbReference type="Pfam" id="PF01794">
    <property type="entry name" value="Ferric_reduct"/>
    <property type="match status" value="1"/>
</dbReference>
<dbReference type="GeneID" id="3646059"/>
<dbReference type="PANTHER" id="PTHR32361:SF9">
    <property type="entry name" value="FERRIC REDUCTASE TRANSMEMBRANE COMPONENT 3-RELATED"/>
    <property type="match status" value="1"/>
</dbReference>
<dbReference type="SMR" id="A0A1D8PTF9"/>
<dbReference type="eggNOG" id="KOG0039">
    <property type="taxonomic scope" value="Eukaryota"/>
</dbReference>
<dbReference type="SUPFAM" id="SSF52343">
    <property type="entry name" value="Ferredoxin reductase-like, C-terminal NADP-linked domain"/>
    <property type="match status" value="1"/>
</dbReference>
<feature type="transmembrane region" description="Helical" evidence="16">
    <location>
        <begin position="276"/>
        <end position="295"/>
    </location>
</feature>
<dbReference type="GO" id="GO:0005886">
    <property type="term" value="C:plasma membrane"/>
    <property type="evidence" value="ECO:0000318"/>
    <property type="project" value="GO_Central"/>
</dbReference>
<dbReference type="RefSeq" id="XP_712345.2">
    <property type="nucleotide sequence ID" value="XM_707252.2"/>
</dbReference>
<keyword evidence="12" id="KW-0408">Iron</keyword>
<evidence type="ECO:0000256" key="4">
    <source>
        <dbReference type="ARBA" id="ARBA00022448"/>
    </source>
</evidence>
<proteinExistence type="inferred from homology"/>
<evidence type="ECO:0000256" key="2">
    <source>
        <dbReference type="ARBA" id="ARBA00004141"/>
    </source>
</evidence>
<evidence type="ECO:0000256" key="15">
    <source>
        <dbReference type="ARBA" id="ARBA00023180"/>
    </source>
</evidence>
<protein>
    <recommendedName>
        <fullName evidence="18">FAD-binding FR-type domain-containing protein</fullName>
    </recommendedName>
</protein>
<name>A0A1D8PTF9_CANAL</name>
<evidence type="ECO:0000256" key="10">
    <source>
        <dbReference type="ARBA" id="ARBA00022989"/>
    </source>
</evidence>
<dbReference type="InterPro" id="IPR013121">
    <property type="entry name" value="Fe_red_NAD-bd_6"/>
</dbReference>
<dbReference type="PANTHER" id="PTHR32361">
    <property type="entry name" value="FERRIC/CUPRIC REDUCTASE TRANSMEMBRANE COMPONENT"/>
    <property type="match status" value="1"/>
</dbReference>
<dbReference type="InParanoid" id="A0A1D8PTF9"/>
<keyword evidence="10 16" id="KW-1133">Transmembrane helix</keyword>
<evidence type="ECO:0000256" key="7">
    <source>
        <dbReference type="ARBA" id="ARBA00022692"/>
    </source>
</evidence>
<dbReference type="PROSITE" id="PS51384">
    <property type="entry name" value="FAD_FR"/>
    <property type="match status" value="1"/>
</dbReference>
<keyword evidence="14 16" id="KW-0472">Membrane</keyword>
<dbReference type="FunCoup" id="A0A1D8PTF9">
    <property type="interactions" value="410"/>
</dbReference>
<dbReference type="VEuPathDB" id="FungiDB:CR_07300W_A"/>
<keyword evidence="15" id="KW-0325">Glycoprotein</keyword>
<feature type="domain" description="FAD-binding FR-type" evidence="18">
    <location>
        <begin position="410"/>
        <end position="527"/>
    </location>
</feature>
<feature type="transmembrane region" description="Helical" evidence="16">
    <location>
        <begin position="159"/>
        <end position="182"/>
    </location>
</feature>
<evidence type="ECO:0000313" key="19">
    <source>
        <dbReference type="CGD" id="CAL0000187716"/>
    </source>
</evidence>
<dbReference type="GO" id="GO:0015677">
    <property type="term" value="P:copper ion import"/>
    <property type="evidence" value="ECO:0000318"/>
    <property type="project" value="GO_Central"/>
</dbReference>
<evidence type="ECO:0000256" key="14">
    <source>
        <dbReference type="ARBA" id="ARBA00023136"/>
    </source>
</evidence>
<dbReference type="FunFam" id="3.40.50.80:FF:000046">
    <property type="entry name" value="Probable ferric reductase transmembrane component"/>
    <property type="match status" value="1"/>
</dbReference>
<organism evidence="20 21">
    <name type="scientific">Candida albicans (strain SC5314 / ATCC MYA-2876)</name>
    <name type="common">Yeast</name>
    <dbReference type="NCBI Taxonomy" id="237561"/>
    <lineage>
        <taxon>Eukaryota</taxon>
        <taxon>Fungi</taxon>
        <taxon>Dikarya</taxon>
        <taxon>Ascomycota</taxon>
        <taxon>Saccharomycotina</taxon>
        <taxon>Pichiomycetes</taxon>
        <taxon>Debaryomycetaceae</taxon>
        <taxon>Candida/Lodderomyces clade</taxon>
        <taxon>Candida</taxon>
    </lineage>
</organism>
<reference evidence="20 21" key="2">
    <citation type="journal article" date="2007" name="Genome Biol.">
        <title>Assembly of the Candida albicans genome into sixteen supercontigs aligned on the eight chromosomes.</title>
        <authorList>
            <person name="van het Hoog M."/>
            <person name="Rast T.J."/>
            <person name="Martchenko M."/>
            <person name="Grindle S."/>
            <person name="Dignard D."/>
            <person name="Hogues H."/>
            <person name="Cuomo C."/>
            <person name="Berriman M."/>
            <person name="Scherer S."/>
            <person name="Magee B.B."/>
            <person name="Whiteway M."/>
            <person name="Chibana H."/>
            <person name="Nantel A."/>
            <person name="Magee P.T."/>
        </authorList>
    </citation>
    <scope>GENOME REANNOTATION</scope>
    <source>
        <strain evidence="21">SC5314 / ATCC MYA-2876</strain>
    </source>
</reference>
<dbReference type="GO" id="GO:0006879">
    <property type="term" value="P:intracellular iron ion homeostasis"/>
    <property type="evidence" value="ECO:0000318"/>
    <property type="project" value="GO_Central"/>
</dbReference>
<comment type="cofactor">
    <cofactor evidence="1">
        <name>FAD</name>
        <dbReference type="ChEBI" id="CHEBI:57692"/>
    </cofactor>
</comment>
<feature type="signal peptide" evidence="17">
    <location>
        <begin position="1"/>
        <end position="22"/>
    </location>
</feature>
<evidence type="ECO:0000256" key="12">
    <source>
        <dbReference type="ARBA" id="ARBA00023004"/>
    </source>
</evidence>
<feature type="transmembrane region" description="Helical" evidence="16">
    <location>
        <begin position="376"/>
        <end position="394"/>
    </location>
</feature>
<evidence type="ECO:0000256" key="11">
    <source>
        <dbReference type="ARBA" id="ARBA00023002"/>
    </source>
</evidence>
<keyword evidence="13" id="KW-0406">Ion transport</keyword>
<dbReference type="Proteomes" id="UP000000559">
    <property type="component" value="Chromosome R"/>
</dbReference>
<dbReference type="CGD" id="CAL0000187716">
    <property type="gene designation" value="orf19.13557"/>
</dbReference>
<evidence type="ECO:0000256" key="16">
    <source>
        <dbReference type="SAM" id="Phobius"/>
    </source>
</evidence>
<evidence type="ECO:0000256" key="5">
    <source>
        <dbReference type="ARBA" id="ARBA00022496"/>
    </source>
</evidence>
<dbReference type="InterPro" id="IPR013130">
    <property type="entry name" value="Fe3_Rdtase_TM_dom"/>
</dbReference>
<keyword evidence="6" id="KW-0285">Flavoprotein</keyword>
<keyword evidence="11" id="KW-0560">Oxidoreductase</keyword>
<feature type="chain" id="PRO_5009111274" description="FAD-binding FR-type domain-containing protein" evidence="17">
    <location>
        <begin position="23"/>
        <end position="730"/>
    </location>
</feature>
<dbReference type="SFLD" id="SFLDS00052">
    <property type="entry name" value="Ferric_Reductase_Domain"/>
    <property type="match status" value="1"/>
</dbReference>
<evidence type="ECO:0000256" key="8">
    <source>
        <dbReference type="ARBA" id="ARBA00022827"/>
    </source>
</evidence>
<evidence type="ECO:0000256" key="9">
    <source>
        <dbReference type="ARBA" id="ARBA00022982"/>
    </source>
</evidence>
<dbReference type="AlphaFoldDB" id="A0A1D8PTF9"/>
<evidence type="ECO:0000256" key="3">
    <source>
        <dbReference type="ARBA" id="ARBA00006278"/>
    </source>
</evidence>